<dbReference type="SUPFAM" id="SSF81383">
    <property type="entry name" value="F-box domain"/>
    <property type="match status" value="1"/>
</dbReference>
<evidence type="ECO:0000259" key="1">
    <source>
        <dbReference type="Pfam" id="PF00646"/>
    </source>
</evidence>
<protein>
    <recommendedName>
        <fullName evidence="1">F-box domain-containing protein</fullName>
    </recommendedName>
</protein>
<gene>
    <name evidence="2" type="ORF">GIB67_016985</name>
</gene>
<dbReference type="Gene3D" id="1.20.1280.50">
    <property type="match status" value="1"/>
</dbReference>
<dbReference type="Pfam" id="PF00646">
    <property type="entry name" value="F-box"/>
    <property type="match status" value="1"/>
</dbReference>
<name>A0A7J7M3K6_9MAGN</name>
<sequence length="104" mass="11868">MGNWSELPIEVLDSIASRVYSNCVVDYIRFGAVCKPWRSLFMRKGISCLPPSMPLLMVGGGMGFLNNRKLRNFYDIVNDDVSRLRHLDRSLLNLRVVMDMVMVG</sequence>
<organism evidence="2 3">
    <name type="scientific">Kingdonia uniflora</name>
    <dbReference type="NCBI Taxonomy" id="39325"/>
    <lineage>
        <taxon>Eukaryota</taxon>
        <taxon>Viridiplantae</taxon>
        <taxon>Streptophyta</taxon>
        <taxon>Embryophyta</taxon>
        <taxon>Tracheophyta</taxon>
        <taxon>Spermatophyta</taxon>
        <taxon>Magnoliopsida</taxon>
        <taxon>Ranunculales</taxon>
        <taxon>Circaeasteraceae</taxon>
        <taxon>Kingdonia</taxon>
    </lineage>
</organism>
<keyword evidence="3" id="KW-1185">Reference proteome</keyword>
<dbReference type="Proteomes" id="UP000541444">
    <property type="component" value="Unassembled WGS sequence"/>
</dbReference>
<feature type="domain" description="F-box" evidence="1">
    <location>
        <begin position="4"/>
        <end position="43"/>
    </location>
</feature>
<evidence type="ECO:0000313" key="3">
    <source>
        <dbReference type="Proteomes" id="UP000541444"/>
    </source>
</evidence>
<dbReference type="EMBL" id="JACGCM010001796">
    <property type="protein sequence ID" value="KAF6149447.1"/>
    <property type="molecule type" value="Genomic_DNA"/>
</dbReference>
<comment type="caution">
    <text evidence="2">The sequence shown here is derived from an EMBL/GenBank/DDBJ whole genome shotgun (WGS) entry which is preliminary data.</text>
</comment>
<dbReference type="AlphaFoldDB" id="A0A7J7M3K6"/>
<dbReference type="InterPro" id="IPR001810">
    <property type="entry name" value="F-box_dom"/>
</dbReference>
<dbReference type="OrthoDB" id="694258at2759"/>
<proteinExistence type="predicted"/>
<evidence type="ECO:0000313" key="2">
    <source>
        <dbReference type="EMBL" id="KAF6149447.1"/>
    </source>
</evidence>
<reference evidence="2 3" key="1">
    <citation type="journal article" date="2020" name="IScience">
        <title>Genome Sequencing of the Endangered Kingdonia uniflora (Circaeasteraceae, Ranunculales) Reveals Potential Mechanisms of Evolutionary Specialization.</title>
        <authorList>
            <person name="Sun Y."/>
            <person name="Deng T."/>
            <person name="Zhang A."/>
            <person name="Moore M.J."/>
            <person name="Landis J.B."/>
            <person name="Lin N."/>
            <person name="Zhang H."/>
            <person name="Zhang X."/>
            <person name="Huang J."/>
            <person name="Zhang X."/>
            <person name="Sun H."/>
            <person name="Wang H."/>
        </authorList>
    </citation>
    <scope>NUCLEOTIDE SEQUENCE [LARGE SCALE GENOMIC DNA]</scope>
    <source>
        <strain evidence="2">TB1705</strain>
        <tissue evidence="2">Leaf</tissue>
    </source>
</reference>
<accession>A0A7J7M3K6</accession>
<dbReference type="InterPro" id="IPR036047">
    <property type="entry name" value="F-box-like_dom_sf"/>
</dbReference>